<reference evidence="4" key="2">
    <citation type="submission" date="2015-06" db="UniProtKB">
        <authorList>
            <consortium name="EnsemblMetazoa"/>
        </authorList>
    </citation>
    <scope>IDENTIFICATION</scope>
</reference>
<evidence type="ECO:0000256" key="1">
    <source>
        <dbReference type="ARBA" id="ARBA00022737"/>
    </source>
</evidence>
<reference evidence="5" key="1">
    <citation type="submission" date="2013-02" db="EMBL/GenBank/DDBJ databases">
        <authorList>
            <person name="Hughes D."/>
        </authorList>
    </citation>
    <scope>NUCLEOTIDE SEQUENCE</scope>
    <source>
        <strain>Durham</strain>
        <strain evidence="5">NC isolate 2 -- Noor lab</strain>
    </source>
</reference>
<keyword evidence="2 3" id="KW-0040">ANK repeat</keyword>
<dbReference type="PRINTS" id="PR01415">
    <property type="entry name" value="ANKYRIN"/>
</dbReference>
<dbReference type="PANTHER" id="PTHR24171">
    <property type="entry name" value="ANKYRIN REPEAT DOMAIN-CONTAINING PROTEIN 39-RELATED"/>
    <property type="match status" value="1"/>
</dbReference>
<dbReference type="InterPro" id="IPR036770">
    <property type="entry name" value="Ankyrin_rpt-contain_sf"/>
</dbReference>
<dbReference type="SMART" id="SM00248">
    <property type="entry name" value="ANK"/>
    <property type="match status" value="4"/>
</dbReference>
<dbReference type="InterPro" id="IPR002110">
    <property type="entry name" value="Ankyrin_rpt"/>
</dbReference>
<evidence type="ECO:0000313" key="5">
    <source>
        <dbReference type="Proteomes" id="UP000015102"/>
    </source>
</evidence>
<dbReference type="HOGENOM" id="CLU_1121196_0_0_1"/>
<organism evidence="4 5">
    <name type="scientific">Megaselia scalaris</name>
    <name type="common">Humpbacked fly</name>
    <name type="synonym">Phora scalaris</name>
    <dbReference type="NCBI Taxonomy" id="36166"/>
    <lineage>
        <taxon>Eukaryota</taxon>
        <taxon>Metazoa</taxon>
        <taxon>Ecdysozoa</taxon>
        <taxon>Arthropoda</taxon>
        <taxon>Hexapoda</taxon>
        <taxon>Insecta</taxon>
        <taxon>Pterygota</taxon>
        <taxon>Neoptera</taxon>
        <taxon>Endopterygota</taxon>
        <taxon>Diptera</taxon>
        <taxon>Brachycera</taxon>
        <taxon>Muscomorpha</taxon>
        <taxon>Platypezoidea</taxon>
        <taxon>Phoridae</taxon>
        <taxon>Megaseliini</taxon>
        <taxon>Megaselia</taxon>
    </lineage>
</organism>
<feature type="repeat" description="ANK" evidence="3">
    <location>
        <begin position="114"/>
        <end position="146"/>
    </location>
</feature>
<dbReference type="Proteomes" id="UP000015102">
    <property type="component" value="Unassembled WGS sequence"/>
</dbReference>
<name>T1GS54_MEGSC</name>
<dbReference type="PROSITE" id="PS50088">
    <property type="entry name" value="ANK_REPEAT"/>
    <property type="match status" value="2"/>
</dbReference>
<dbReference type="PANTHER" id="PTHR24171:SF9">
    <property type="entry name" value="ANKYRIN REPEAT DOMAIN-CONTAINING PROTEIN 39"/>
    <property type="match status" value="1"/>
</dbReference>
<dbReference type="OMA" id="RDECDYT"/>
<protein>
    <submittedName>
        <fullName evidence="4">Uncharacterized protein</fullName>
    </submittedName>
</protein>
<dbReference type="AlphaFoldDB" id="T1GS54"/>
<dbReference type="Gene3D" id="1.25.40.20">
    <property type="entry name" value="Ankyrin repeat-containing domain"/>
    <property type="match status" value="1"/>
</dbReference>
<evidence type="ECO:0000256" key="3">
    <source>
        <dbReference type="PROSITE-ProRule" id="PRU00023"/>
    </source>
</evidence>
<evidence type="ECO:0000313" key="4">
    <source>
        <dbReference type="EnsemblMetazoa" id="MESCA006502-PA"/>
    </source>
</evidence>
<feature type="repeat" description="ANK" evidence="3">
    <location>
        <begin position="147"/>
        <end position="179"/>
    </location>
</feature>
<evidence type="ECO:0000256" key="2">
    <source>
        <dbReference type="ARBA" id="ARBA00023043"/>
    </source>
</evidence>
<dbReference type="Pfam" id="PF12796">
    <property type="entry name" value="Ank_2"/>
    <property type="match status" value="1"/>
</dbReference>
<dbReference type="SUPFAM" id="SSF48403">
    <property type="entry name" value="Ankyrin repeat"/>
    <property type="match status" value="1"/>
</dbReference>
<dbReference type="EMBL" id="CAQQ02155050">
    <property type="status" value="NOT_ANNOTATED_CDS"/>
    <property type="molecule type" value="Genomic_DNA"/>
</dbReference>
<dbReference type="STRING" id="36166.T1GS54"/>
<dbReference type="PROSITE" id="PS50297">
    <property type="entry name" value="ANK_REP_REGION"/>
    <property type="match status" value="2"/>
</dbReference>
<keyword evidence="5" id="KW-1185">Reference proteome</keyword>
<keyword evidence="1" id="KW-0677">Repeat</keyword>
<dbReference type="EnsemblMetazoa" id="MESCA006502-RA">
    <property type="protein sequence ID" value="MESCA006502-PA"/>
    <property type="gene ID" value="MESCA006502"/>
</dbReference>
<sequence length="248" mass="27650">MKKNSARRGNVFTSGASRIMIRGSPVEAINTLSKLGYKVVCSTGEVECVWTMQQSHSNLHQHCKCILNPTVGSVHQTLSEMDFERGIWNAVIYNDVKKVKEFIENGKAMDKDNTGYTALHYASRSGNEEICKMLLAAKADVNAATNGGCTSLHRASTQGHLHIVKLLLNNKANVLLQDDDGQSALHRAATKNNYQICQAILGNAPDPRFLREDFRKRFLHYVLSISQLYEKSIDCLNIVLITLFFAYG</sequence>
<dbReference type="Pfam" id="PF13637">
    <property type="entry name" value="Ank_4"/>
    <property type="match status" value="1"/>
</dbReference>
<accession>T1GS54</accession>
<proteinExistence type="predicted"/>